<dbReference type="GO" id="GO:0036038">
    <property type="term" value="C:MKS complex"/>
    <property type="evidence" value="ECO:0007669"/>
    <property type="project" value="TreeGrafter"/>
</dbReference>
<dbReference type="AlphaFoldDB" id="A0A7S3VGU1"/>
<evidence type="ECO:0000256" key="3">
    <source>
        <dbReference type="ARBA" id="ARBA00022794"/>
    </source>
</evidence>
<dbReference type="InterPro" id="IPR010796">
    <property type="entry name" value="C2_B9-type_dom"/>
</dbReference>
<keyword evidence="4" id="KW-0206">Cytoskeleton</keyword>
<protein>
    <recommendedName>
        <fullName evidence="7">B9 domain-containing protein 1</fullName>
    </recommendedName>
</protein>
<evidence type="ECO:0000256" key="5">
    <source>
        <dbReference type="ARBA" id="ARBA00023273"/>
    </source>
</evidence>
<evidence type="ECO:0000313" key="8">
    <source>
        <dbReference type="EMBL" id="CAE0485506.1"/>
    </source>
</evidence>
<dbReference type="EMBL" id="HBIP01001246">
    <property type="protein sequence ID" value="CAE0485506.1"/>
    <property type="molecule type" value="Transcribed_RNA"/>
</dbReference>
<dbReference type="GO" id="GO:0060271">
    <property type="term" value="P:cilium assembly"/>
    <property type="evidence" value="ECO:0007669"/>
    <property type="project" value="TreeGrafter"/>
</dbReference>
<dbReference type="Pfam" id="PF07162">
    <property type="entry name" value="B9-C2"/>
    <property type="match status" value="1"/>
</dbReference>
<evidence type="ECO:0000256" key="6">
    <source>
        <dbReference type="ARBA" id="ARBA00038411"/>
    </source>
</evidence>
<dbReference type="PANTHER" id="PTHR12968:SF1">
    <property type="entry name" value="B9 DOMAIN-CONTAINING PROTEIN 1"/>
    <property type="match status" value="1"/>
</dbReference>
<evidence type="ECO:0000256" key="7">
    <source>
        <dbReference type="ARBA" id="ARBA00039274"/>
    </source>
</evidence>
<evidence type="ECO:0000256" key="2">
    <source>
        <dbReference type="ARBA" id="ARBA00022490"/>
    </source>
</evidence>
<organism evidence="8">
    <name type="scientific">Dunaliella tertiolecta</name>
    <name type="common">Green alga</name>
    <dbReference type="NCBI Taxonomy" id="3047"/>
    <lineage>
        <taxon>Eukaryota</taxon>
        <taxon>Viridiplantae</taxon>
        <taxon>Chlorophyta</taxon>
        <taxon>core chlorophytes</taxon>
        <taxon>Chlorophyceae</taxon>
        <taxon>CS clade</taxon>
        <taxon>Chlamydomonadales</taxon>
        <taxon>Dunaliellaceae</taxon>
        <taxon>Dunaliella</taxon>
    </lineage>
</organism>
<accession>A0A7S3VGU1</accession>
<keyword evidence="5" id="KW-0966">Cell projection</keyword>
<dbReference type="PANTHER" id="PTHR12968">
    <property type="entry name" value="B9 DOMAIN-CONTAINING"/>
    <property type="match status" value="1"/>
</dbReference>
<comment type="similarity">
    <text evidence="6">Belongs to the B9D family.</text>
</comment>
<keyword evidence="2" id="KW-0963">Cytoplasm</keyword>
<comment type="subcellular location">
    <subcellularLocation>
        <location evidence="1">Cytoplasm</location>
        <location evidence="1">Cytoskeleton</location>
        <location evidence="1">Cilium basal body</location>
    </subcellularLocation>
</comment>
<name>A0A7S3VGU1_DUNTE</name>
<sequence length="204" mass="22294">MAEPLPSCFTVMATGQIEGADLNGNDNAYCKFHFVAGEDWQLLDGLEEGITQSSRVSQGPDQMLVWNFPLDVTYKSTNAFGWPQLVVSVYGLDYLGRDVIKGYGCMHLPTCAGRHTLKLRLFKPRSASGLQSFLAWLSGMPAEFSDPRFPSYGEGREVTRVVSGGYVIAQINVMTKDMELFGYTDGSSRGNANTAQGPALQGLF</sequence>
<keyword evidence="3" id="KW-0970">Cilium biogenesis/degradation</keyword>
<reference evidence="8" key="1">
    <citation type="submission" date="2021-01" db="EMBL/GenBank/DDBJ databases">
        <authorList>
            <person name="Corre E."/>
            <person name="Pelletier E."/>
            <person name="Niang G."/>
            <person name="Scheremetjew M."/>
            <person name="Finn R."/>
            <person name="Kale V."/>
            <person name="Holt S."/>
            <person name="Cochrane G."/>
            <person name="Meng A."/>
            <person name="Brown T."/>
            <person name="Cohen L."/>
        </authorList>
    </citation>
    <scope>NUCLEOTIDE SEQUENCE</scope>
    <source>
        <strain evidence="8">CCMP1320</strain>
    </source>
</reference>
<evidence type="ECO:0000256" key="1">
    <source>
        <dbReference type="ARBA" id="ARBA00004120"/>
    </source>
</evidence>
<evidence type="ECO:0000256" key="4">
    <source>
        <dbReference type="ARBA" id="ARBA00023212"/>
    </source>
</evidence>
<proteinExistence type="inferred from homology"/>
<gene>
    <name evidence="8" type="ORF">DTER00134_LOCUS545</name>
</gene>
<dbReference type="PROSITE" id="PS51381">
    <property type="entry name" value="C2_B9"/>
    <property type="match status" value="1"/>
</dbReference>